<comment type="caution">
    <text evidence="2">The sequence shown here is derived from an EMBL/GenBank/DDBJ whole genome shotgun (WGS) entry which is preliminary data.</text>
</comment>
<sequence>MSLTSDPCGGSYFIVLGNIEAAHAGQAAFDQIETERPTDRQGNKLKDVSWEGSRTEKGSQAAKKEGFCFACRFSPTFGLVGFLCG</sequence>
<feature type="compositionally biased region" description="Basic and acidic residues" evidence="1">
    <location>
        <begin position="33"/>
        <end position="57"/>
    </location>
</feature>
<evidence type="ECO:0000256" key="1">
    <source>
        <dbReference type="SAM" id="MobiDB-lite"/>
    </source>
</evidence>
<gene>
    <name evidence="2" type="ORF">NW766_000764</name>
</gene>
<dbReference type="AlphaFoldDB" id="A0A9W8Q0E8"/>
<accession>A0A9W8Q0E8</accession>
<keyword evidence="3" id="KW-1185">Reference proteome</keyword>
<dbReference type="Proteomes" id="UP001152130">
    <property type="component" value="Unassembled WGS sequence"/>
</dbReference>
<evidence type="ECO:0000313" key="3">
    <source>
        <dbReference type="Proteomes" id="UP001152130"/>
    </source>
</evidence>
<proteinExistence type="predicted"/>
<organism evidence="2 3">
    <name type="scientific">Fusarium irregulare</name>
    <dbReference type="NCBI Taxonomy" id="2494466"/>
    <lineage>
        <taxon>Eukaryota</taxon>
        <taxon>Fungi</taxon>
        <taxon>Dikarya</taxon>
        <taxon>Ascomycota</taxon>
        <taxon>Pezizomycotina</taxon>
        <taxon>Sordariomycetes</taxon>
        <taxon>Hypocreomycetidae</taxon>
        <taxon>Hypocreales</taxon>
        <taxon>Nectriaceae</taxon>
        <taxon>Fusarium</taxon>
        <taxon>Fusarium incarnatum-equiseti species complex</taxon>
    </lineage>
</organism>
<name>A0A9W8Q0E8_9HYPO</name>
<reference evidence="2" key="1">
    <citation type="submission" date="2022-10" db="EMBL/GenBank/DDBJ databases">
        <title>Fusarium specimens isolated from Avocado Roots.</title>
        <authorList>
            <person name="Stajich J."/>
            <person name="Roper C."/>
            <person name="Heimlech-Rivalta G."/>
        </authorList>
    </citation>
    <scope>NUCLEOTIDE SEQUENCE</scope>
    <source>
        <strain evidence="2">CF00143</strain>
    </source>
</reference>
<evidence type="ECO:0000313" key="2">
    <source>
        <dbReference type="EMBL" id="KAJ4024527.1"/>
    </source>
</evidence>
<dbReference type="EMBL" id="JAPDHF010000001">
    <property type="protein sequence ID" value="KAJ4024527.1"/>
    <property type="molecule type" value="Genomic_DNA"/>
</dbReference>
<protein>
    <submittedName>
        <fullName evidence="2">Uncharacterized protein</fullName>
    </submittedName>
</protein>
<feature type="region of interest" description="Disordered" evidence="1">
    <location>
        <begin position="32"/>
        <end position="57"/>
    </location>
</feature>